<reference evidence="3" key="1">
    <citation type="journal article" date="2018" name="DNA Res.">
        <title>Multiple hybrid de novo genome assembly of finger millet, an orphan allotetraploid crop.</title>
        <authorList>
            <person name="Hatakeyama M."/>
            <person name="Aluri S."/>
            <person name="Balachadran M.T."/>
            <person name="Sivarajan S.R."/>
            <person name="Patrignani A."/>
            <person name="Gruter S."/>
            <person name="Poveda L."/>
            <person name="Shimizu-Inatsugi R."/>
            <person name="Baeten J."/>
            <person name="Francoijs K.J."/>
            <person name="Nataraja K.N."/>
            <person name="Reddy Y.A.N."/>
            <person name="Phadnis S."/>
            <person name="Ravikumar R.L."/>
            <person name="Schlapbach R."/>
            <person name="Sreeman S.M."/>
            <person name="Shimizu K.K."/>
        </authorList>
    </citation>
    <scope>NUCLEOTIDE SEQUENCE</scope>
</reference>
<keyword evidence="4" id="KW-1185">Reference proteome</keyword>
<evidence type="ECO:0000256" key="1">
    <source>
        <dbReference type="SAM" id="MobiDB-lite"/>
    </source>
</evidence>
<evidence type="ECO:0000313" key="4">
    <source>
        <dbReference type="Proteomes" id="UP001054889"/>
    </source>
</evidence>
<organism evidence="3 4">
    <name type="scientific">Eleusine coracana subsp. coracana</name>
    <dbReference type="NCBI Taxonomy" id="191504"/>
    <lineage>
        <taxon>Eukaryota</taxon>
        <taxon>Viridiplantae</taxon>
        <taxon>Streptophyta</taxon>
        <taxon>Embryophyta</taxon>
        <taxon>Tracheophyta</taxon>
        <taxon>Spermatophyta</taxon>
        <taxon>Magnoliopsida</taxon>
        <taxon>Liliopsida</taxon>
        <taxon>Poales</taxon>
        <taxon>Poaceae</taxon>
        <taxon>PACMAD clade</taxon>
        <taxon>Chloridoideae</taxon>
        <taxon>Cynodonteae</taxon>
        <taxon>Eleusininae</taxon>
        <taxon>Eleusine</taxon>
    </lineage>
</organism>
<name>A0AAV5ENC7_ELECO</name>
<dbReference type="EMBL" id="BQKI01000076">
    <property type="protein sequence ID" value="GJN24177.1"/>
    <property type="molecule type" value="Genomic_DNA"/>
</dbReference>
<proteinExistence type="predicted"/>
<evidence type="ECO:0000313" key="2">
    <source>
        <dbReference type="EMBL" id="GJN24177.1"/>
    </source>
</evidence>
<feature type="region of interest" description="Disordered" evidence="1">
    <location>
        <begin position="64"/>
        <end position="87"/>
    </location>
</feature>
<feature type="compositionally biased region" description="Basic and acidic residues" evidence="1">
    <location>
        <begin position="64"/>
        <end position="78"/>
    </location>
</feature>
<dbReference type="EMBL" id="BQKI01000076">
    <property type="protein sequence ID" value="GJN24185.1"/>
    <property type="molecule type" value="Genomic_DNA"/>
</dbReference>
<comment type="caution">
    <text evidence="3">The sequence shown here is derived from an EMBL/GenBank/DDBJ whole genome shotgun (WGS) entry which is preliminary data.</text>
</comment>
<dbReference type="AlphaFoldDB" id="A0AAV5ENC7"/>
<accession>A0AAV5ENC7</accession>
<protein>
    <submittedName>
        <fullName evidence="3">Uncharacterized protein</fullName>
    </submittedName>
</protein>
<evidence type="ECO:0000313" key="3">
    <source>
        <dbReference type="EMBL" id="GJN24185.1"/>
    </source>
</evidence>
<sequence length="115" mass="13138">MVVVNVPKLSILDGVKLNCKYMVAQIPVVSRVEKTHELDRESISEISAWANEEGKAMASYITERREETKHKRERERLHRAVGGTAEAKRRRVEGMAFNPGGVIRQLHEASRRDSR</sequence>
<reference evidence="3" key="2">
    <citation type="submission" date="2021-12" db="EMBL/GenBank/DDBJ databases">
        <title>Resequencing data analysis of finger millet.</title>
        <authorList>
            <person name="Hatakeyama M."/>
            <person name="Aluri S."/>
            <person name="Balachadran M.T."/>
            <person name="Sivarajan S.R."/>
            <person name="Poveda L."/>
            <person name="Shimizu-Inatsugi R."/>
            <person name="Schlapbach R."/>
            <person name="Sreeman S.M."/>
            <person name="Shimizu K.K."/>
        </authorList>
    </citation>
    <scope>NUCLEOTIDE SEQUENCE</scope>
</reference>
<dbReference type="Proteomes" id="UP001054889">
    <property type="component" value="Unassembled WGS sequence"/>
</dbReference>
<gene>
    <name evidence="3" type="primary">gb11913</name>
    <name evidence="2" type="synonym">gb11903</name>
    <name evidence="2" type="ORF">PR202_gb11903</name>
    <name evidence="3" type="ORF">PR202_gb11913</name>
</gene>